<keyword evidence="6" id="KW-1185">Reference proteome</keyword>
<evidence type="ECO:0000256" key="1">
    <source>
        <dbReference type="ARBA" id="ARBA00023015"/>
    </source>
</evidence>
<dbReference type="Pfam" id="PF12833">
    <property type="entry name" value="HTH_18"/>
    <property type="match status" value="1"/>
</dbReference>
<dbReference type="AlphaFoldDB" id="A0A4R5K4W1"/>
<feature type="domain" description="HTH araC/xylS-type" evidence="4">
    <location>
        <begin position="221"/>
        <end position="321"/>
    </location>
</feature>
<keyword evidence="1" id="KW-0805">Transcription regulation</keyword>
<dbReference type="PANTHER" id="PTHR46796">
    <property type="entry name" value="HTH-TYPE TRANSCRIPTIONAL ACTIVATOR RHAS-RELATED"/>
    <property type="match status" value="1"/>
</dbReference>
<dbReference type="Gene3D" id="1.10.10.60">
    <property type="entry name" value="Homeodomain-like"/>
    <property type="match status" value="1"/>
</dbReference>
<dbReference type="PROSITE" id="PS00041">
    <property type="entry name" value="HTH_ARAC_FAMILY_1"/>
    <property type="match status" value="1"/>
</dbReference>
<dbReference type="InterPro" id="IPR018060">
    <property type="entry name" value="HTH_AraC"/>
</dbReference>
<dbReference type="OrthoDB" id="9799345at2"/>
<dbReference type="InterPro" id="IPR009057">
    <property type="entry name" value="Homeodomain-like_sf"/>
</dbReference>
<comment type="caution">
    <text evidence="5">The sequence shown here is derived from an EMBL/GenBank/DDBJ whole genome shotgun (WGS) entry which is preliminary data.</text>
</comment>
<dbReference type="Proteomes" id="UP000295511">
    <property type="component" value="Unassembled WGS sequence"/>
</dbReference>
<name>A0A4R5K4W1_9MICC</name>
<evidence type="ECO:0000256" key="2">
    <source>
        <dbReference type="ARBA" id="ARBA00023125"/>
    </source>
</evidence>
<reference evidence="5 6" key="1">
    <citation type="submission" date="2019-03" db="EMBL/GenBank/DDBJ databases">
        <title>Whole genome sequence of Arthrobacter sp JH1-1.</title>
        <authorList>
            <person name="Trinh H.N."/>
        </authorList>
    </citation>
    <scope>NUCLEOTIDE SEQUENCE [LARGE SCALE GENOMIC DNA]</scope>
    <source>
        <strain evidence="5 6">JH1-1</strain>
    </source>
</reference>
<keyword evidence="3" id="KW-0804">Transcription</keyword>
<dbReference type="GO" id="GO:0043565">
    <property type="term" value="F:sequence-specific DNA binding"/>
    <property type="evidence" value="ECO:0007669"/>
    <property type="project" value="InterPro"/>
</dbReference>
<dbReference type="SUPFAM" id="SSF46689">
    <property type="entry name" value="Homeodomain-like"/>
    <property type="match status" value="1"/>
</dbReference>
<dbReference type="EMBL" id="SMRU01000055">
    <property type="protein sequence ID" value="TDF87203.1"/>
    <property type="molecule type" value="Genomic_DNA"/>
</dbReference>
<dbReference type="GO" id="GO:0003700">
    <property type="term" value="F:DNA-binding transcription factor activity"/>
    <property type="evidence" value="ECO:0007669"/>
    <property type="project" value="InterPro"/>
</dbReference>
<dbReference type="InterPro" id="IPR018062">
    <property type="entry name" value="HTH_AraC-typ_CS"/>
</dbReference>
<dbReference type="InterPro" id="IPR035418">
    <property type="entry name" value="AraC-bd_2"/>
</dbReference>
<evidence type="ECO:0000313" key="5">
    <source>
        <dbReference type="EMBL" id="TDF87203.1"/>
    </source>
</evidence>
<dbReference type="PROSITE" id="PS01124">
    <property type="entry name" value="HTH_ARAC_FAMILY_2"/>
    <property type="match status" value="1"/>
</dbReference>
<dbReference type="PANTHER" id="PTHR46796:SF6">
    <property type="entry name" value="ARAC SUBFAMILY"/>
    <property type="match status" value="1"/>
</dbReference>
<dbReference type="SMART" id="SM00342">
    <property type="entry name" value="HTH_ARAC"/>
    <property type="match status" value="1"/>
</dbReference>
<organism evidence="5 6">
    <name type="scientific">Arthrobacter terricola</name>
    <dbReference type="NCBI Taxonomy" id="2547396"/>
    <lineage>
        <taxon>Bacteria</taxon>
        <taxon>Bacillati</taxon>
        <taxon>Actinomycetota</taxon>
        <taxon>Actinomycetes</taxon>
        <taxon>Micrococcales</taxon>
        <taxon>Micrococcaceae</taxon>
        <taxon>Arthrobacter</taxon>
    </lineage>
</organism>
<accession>A0A4R5K4W1</accession>
<keyword evidence="2" id="KW-0238">DNA-binding</keyword>
<evidence type="ECO:0000256" key="3">
    <source>
        <dbReference type="ARBA" id="ARBA00023163"/>
    </source>
</evidence>
<proteinExistence type="predicted"/>
<gene>
    <name evidence="5" type="ORF">E1809_25145</name>
</gene>
<dbReference type="InterPro" id="IPR050204">
    <property type="entry name" value="AraC_XylS_family_regulators"/>
</dbReference>
<evidence type="ECO:0000313" key="6">
    <source>
        <dbReference type="Proteomes" id="UP000295511"/>
    </source>
</evidence>
<sequence length="326" mass="36166">MSVTMPVVEMDLEVRGYGGRYRRGDSLTGAEALRAAKEPWQVMSATRVGAAITIRTWYCDRLMVSRCRGNAASLYRRRKHLGDAFDQYIHMVLVHTGAVTVRQGGREAIAGPRDIVTLLPRSIFEGHNLDGTDATLLQIPIVFLEYRGIDTDQLEAAAWSGGLMVDALRDLVNGGLALAEGEGAHQAPYMEQAVLELATGLLSAYFIGYSRNDDLSRSNRDRVLELVEDGFADPAFDIDHLATALGASRRYVYRLFEGRKVSVASIIKSRRLDEAEMLLRTLPEETALNRIARVSGFASSTSLNRAFKERNGITPTQYRSNYSTDR</sequence>
<dbReference type="Pfam" id="PF14525">
    <property type="entry name" value="AraC_binding_2"/>
    <property type="match status" value="1"/>
</dbReference>
<protein>
    <submittedName>
        <fullName evidence="5">Helix-turn-helix domain-containing protein</fullName>
    </submittedName>
</protein>
<evidence type="ECO:0000259" key="4">
    <source>
        <dbReference type="PROSITE" id="PS01124"/>
    </source>
</evidence>